<evidence type="ECO:0000313" key="1">
    <source>
        <dbReference type="EMBL" id="MBR9972961.1"/>
    </source>
</evidence>
<proteinExistence type="predicted"/>
<comment type="caution">
    <text evidence="1">The sequence shown here is derived from an EMBL/GenBank/DDBJ whole genome shotgun (WGS) entry which is preliminary data.</text>
</comment>
<organism evidence="1 2">
    <name type="scientific">Magnetospirillum sulfuroxidans</name>
    <dbReference type="NCBI Taxonomy" id="611300"/>
    <lineage>
        <taxon>Bacteria</taxon>
        <taxon>Pseudomonadati</taxon>
        <taxon>Pseudomonadota</taxon>
        <taxon>Alphaproteobacteria</taxon>
        <taxon>Rhodospirillales</taxon>
        <taxon>Rhodospirillaceae</taxon>
        <taxon>Magnetospirillum</taxon>
    </lineage>
</organism>
<accession>A0ABS5IFC1</accession>
<dbReference type="Proteomes" id="UP000680714">
    <property type="component" value="Unassembled WGS sequence"/>
</dbReference>
<protein>
    <submittedName>
        <fullName evidence="1">Uncharacterized protein</fullName>
    </submittedName>
</protein>
<dbReference type="RefSeq" id="WP_211550235.1">
    <property type="nucleotide sequence ID" value="NZ_JAGTUF010000015.1"/>
</dbReference>
<reference evidence="1 2" key="1">
    <citation type="submission" date="2021-04" db="EMBL/GenBank/DDBJ databases">
        <title>Magnetospirillum sulfuroxidans sp. nov., a facultative chemolithoautotrophic sulfur-oxidizing alphaproteobacterium isolated from freshwater sediment and proposals for Paramagetospirillum gen. nov., and Magnetospirillaceae fam. nov.</title>
        <authorList>
            <person name="Koziaeva V."/>
            <person name="Geelhoed J.S."/>
            <person name="Sorokin D.Y."/>
            <person name="Grouzdev D.S."/>
        </authorList>
    </citation>
    <scope>NUCLEOTIDE SEQUENCE [LARGE SCALE GENOMIC DNA]</scope>
    <source>
        <strain evidence="1 2">J10</strain>
    </source>
</reference>
<dbReference type="EMBL" id="JAGTUF010000015">
    <property type="protein sequence ID" value="MBR9972961.1"/>
    <property type="molecule type" value="Genomic_DNA"/>
</dbReference>
<sequence length="75" mass="8146">MINNACTPATPCVNSRSTATAAFPMATKARRARQYLGNDEPRLEDLLSDDVLIRLMARDGVAADQLRALVGFIPN</sequence>
<evidence type="ECO:0000313" key="2">
    <source>
        <dbReference type="Proteomes" id="UP000680714"/>
    </source>
</evidence>
<keyword evidence="2" id="KW-1185">Reference proteome</keyword>
<name>A0ABS5IFC1_9PROT</name>
<gene>
    <name evidence="1" type="ORF">KEC16_14650</name>
</gene>